<feature type="compositionally biased region" description="Low complexity" evidence="2">
    <location>
        <begin position="960"/>
        <end position="970"/>
    </location>
</feature>
<feature type="compositionally biased region" description="Basic and acidic residues" evidence="2">
    <location>
        <begin position="465"/>
        <end position="475"/>
    </location>
</feature>
<feature type="compositionally biased region" description="Acidic residues" evidence="2">
    <location>
        <begin position="677"/>
        <end position="691"/>
    </location>
</feature>
<dbReference type="GO" id="GO:0016787">
    <property type="term" value="F:hydrolase activity"/>
    <property type="evidence" value="ECO:0007669"/>
    <property type="project" value="UniProtKB-KW"/>
</dbReference>
<evidence type="ECO:0000256" key="2">
    <source>
        <dbReference type="SAM" id="MobiDB-lite"/>
    </source>
</evidence>
<feature type="compositionally biased region" description="Basic and acidic residues" evidence="2">
    <location>
        <begin position="692"/>
        <end position="701"/>
    </location>
</feature>
<feature type="region of interest" description="Disordered" evidence="2">
    <location>
        <begin position="31"/>
        <end position="155"/>
    </location>
</feature>
<feature type="domain" description="Helicase C-terminal" evidence="4">
    <location>
        <begin position="945"/>
        <end position="1096"/>
    </location>
</feature>
<dbReference type="CDD" id="cd17919">
    <property type="entry name" value="DEXHc_Snf"/>
    <property type="match status" value="1"/>
</dbReference>
<sequence>MDVFEFVDPLRKRKITNNLFDFDQYVYKEKLNESEEKKSEESVVKKKKKKKLRRVLDSSNSEGDNNSKEDASPPQSGRKRNGEPANKREKKGRNGPSGLSGQSGLSGPIEPTDESPKKEHEDEEQKDGTAQHPNGSNNNLSDDNEDDYSLSNEREEHEKNLKDLFECLLASIKIKNKIIEYFTSNVKEKRQEIIKEFVKGSFRVSNFDANFSHFEREVDTFHKLKKYQKCGVFWLYALYREKKNGILADEMGLGKTAQTCVFLDYMYRTKELQNKTIIVAPTSLLKNWNNEINMWCPYLRNNKIIYYGNQNERKYLAYDIFTNKANNIHLIVTSINMLIGKNDVSYFRQIKKYDYLIFDEAHFLKNKNSLIYKKLQKKIVFNNKILLTGSPIQNKTQELMNLLLFLMPEIFTEKNINNAMSAFVKMYQEILNSKEGSDDQGGGIDSAATPLKSAKTLEIYDIKSVERKEPSDSTRGKVTSPGGNTPSSDGNTSSPGGNTPSSGSNSTCTEETKNIIKNYLIETIKNDVKYVKLKNKEIILLQLIIEPYILRRSKKHVFIDMPKKHSIIIKLPLNSTQLNLYKDEIMSKMQHTHKHLEFLQKHSNRKELERLAAVFEKRDIKREQIFRAGSDVAEVGGVAEVADAADEGESGATPNGSSHADREVPTDAAAAPAEQPNDYDEEDDKIDEETINIEKAEENKDSNIVINKRQDEPADTESVNNTSKEVRGKMINASIFILRRICNHPLLHKYYYSVEDIKKISKYFYANTDQYLDLDLKTVENEFMKISDFDIHLSIKHLISQGDENLNKYLISKEHILNSSKIHHMISLIKEIRKKKEKVLIFSQFTTFLDIIEEALLYEFIYDEQDFADHRQGGKGGNPDEKGEKGRLDGQEEADQADQADQVDQADAANAANDADAANAANDADAANAANDDAPPRSNSGKEEDPNGDFNKSEKDLYLSSSTTSTSSFTSDRKGSSQIYVRLDGSTNTIERQKIIKRFSKNDNVFIFLLSTKAGGVGLNLIAANHVILMDQDWNPHNDRQAEDRVHRLGQKNEVYIYRLCCKNTIEETILRCCKAKLHLDQAFGGNSDMLQTALIKDALSAIEMQ</sequence>
<dbReference type="AlphaFoldDB" id="A0A8S4HFE5"/>
<dbReference type="EMBL" id="CAJZCX010000010">
    <property type="protein sequence ID" value="CAG9479812.1"/>
    <property type="molecule type" value="Genomic_DNA"/>
</dbReference>
<feature type="domain" description="Helicase ATP-binding" evidence="3">
    <location>
        <begin position="236"/>
        <end position="409"/>
    </location>
</feature>
<dbReference type="InterPro" id="IPR000330">
    <property type="entry name" value="SNF2_N"/>
</dbReference>
<feature type="compositionally biased region" description="Low complexity" evidence="2">
    <location>
        <begin position="899"/>
        <end position="933"/>
    </location>
</feature>
<dbReference type="InterPro" id="IPR049730">
    <property type="entry name" value="SNF2/RAD54-like_C"/>
</dbReference>
<dbReference type="SMART" id="SM00490">
    <property type="entry name" value="HELICc"/>
    <property type="match status" value="1"/>
</dbReference>
<protein>
    <submittedName>
        <fullName evidence="5">(malaria parasite P. vivax) hypothetical protein</fullName>
    </submittedName>
</protein>
<dbReference type="Pfam" id="PF00176">
    <property type="entry name" value="SNF2-rel_dom"/>
    <property type="match status" value="2"/>
</dbReference>
<dbReference type="InterPro" id="IPR001650">
    <property type="entry name" value="Helicase_C-like"/>
</dbReference>
<feature type="region of interest" description="Disordered" evidence="2">
    <location>
        <begin position="870"/>
        <end position="975"/>
    </location>
</feature>
<dbReference type="PROSITE" id="PS51192">
    <property type="entry name" value="HELICASE_ATP_BIND_1"/>
    <property type="match status" value="1"/>
</dbReference>
<feature type="compositionally biased region" description="Basic and acidic residues" evidence="2">
    <location>
        <begin position="940"/>
        <end position="957"/>
    </location>
</feature>
<reference evidence="5" key="1">
    <citation type="submission" date="2021-09" db="EMBL/GenBank/DDBJ databases">
        <authorList>
            <consortium name="Pathogen Informatics"/>
        </authorList>
    </citation>
    <scope>NUCLEOTIDE SEQUENCE</scope>
    <source>
        <strain evidence="5">PvW1</strain>
    </source>
</reference>
<dbReference type="GO" id="GO:0005524">
    <property type="term" value="F:ATP binding"/>
    <property type="evidence" value="ECO:0007669"/>
    <property type="project" value="InterPro"/>
</dbReference>
<comment type="caution">
    <text evidence="5">The sequence shown here is derived from an EMBL/GenBank/DDBJ whole genome shotgun (WGS) entry which is preliminary data.</text>
</comment>
<gene>
    <name evidence="5" type="ORF">PVW1_050021600</name>
</gene>
<dbReference type="CDD" id="cd18793">
    <property type="entry name" value="SF2_C_SNF"/>
    <property type="match status" value="1"/>
</dbReference>
<dbReference type="SUPFAM" id="SSF52540">
    <property type="entry name" value="P-loop containing nucleoside triphosphate hydrolases"/>
    <property type="match status" value="2"/>
</dbReference>
<evidence type="ECO:0000259" key="3">
    <source>
        <dbReference type="PROSITE" id="PS51192"/>
    </source>
</evidence>
<name>A0A8S4HFE5_PLAVI</name>
<feature type="compositionally biased region" description="Basic and acidic residues" evidence="2">
    <location>
        <begin position="870"/>
        <end position="890"/>
    </location>
</feature>
<dbReference type="Proteomes" id="UP000779233">
    <property type="component" value="Unassembled WGS sequence"/>
</dbReference>
<dbReference type="SMART" id="SM00487">
    <property type="entry name" value="DEXDc"/>
    <property type="match status" value="1"/>
</dbReference>
<dbReference type="InterPro" id="IPR027417">
    <property type="entry name" value="P-loop_NTPase"/>
</dbReference>
<evidence type="ECO:0000313" key="6">
    <source>
        <dbReference type="Proteomes" id="UP000779233"/>
    </source>
</evidence>
<evidence type="ECO:0000256" key="1">
    <source>
        <dbReference type="ARBA" id="ARBA00022801"/>
    </source>
</evidence>
<proteinExistence type="predicted"/>
<accession>A0A8S4HFE5</accession>
<feature type="compositionally biased region" description="Low complexity" evidence="2">
    <location>
        <begin position="96"/>
        <end position="108"/>
    </location>
</feature>
<evidence type="ECO:0000259" key="4">
    <source>
        <dbReference type="PROSITE" id="PS51194"/>
    </source>
</evidence>
<dbReference type="PROSITE" id="PS51194">
    <property type="entry name" value="HELICASE_CTER"/>
    <property type="match status" value="1"/>
</dbReference>
<feature type="region of interest" description="Disordered" evidence="2">
    <location>
        <begin position="465"/>
        <end position="509"/>
    </location>
</feature>
<dbReference type="VEuPathDB" id="PlasmoDB:PVPAM_050024100"/>
<evidence type="ECO:0000313" key="5">
    <source>
        <dbReference type="EMBL" id="CAG9479812.1"/>
    </source>
</evidence>
<dbReference type="InterPro" id="IPR014001">
    <property type="entry name" value="Helicase_ATP-bd"/>
</dbReference>
<dbReference type="InterPro" id="IPR038718">
    <property type="entry name" value="SNF2-like_sf"/>
</dbReference>
<feature type="compositionally biased region" description="Low complexity" evidence="2">
    <location>
        <begin position="490"/>
        <end position="507"/>
    </location>
</feature>
<keyword evidence="1" id="KW-0378">Hydrolase</keyword>
<feature type="compositionally biased region" description="Basic and acidic residues" evidence="2">
    <location>
        <begin position="31"/>
        <end position="44"/>
    </location>
</feature>
<dbReference type="PANTHER" id="PTHR10799">
    <property type="entry name" value="SNF2/RAD54 HELICASE FAMILY"/>
    <property type="match status" value="1"/>
</dbReference>
<dbReference type="Gene3D" id="3.40.50.300">
    <property type="entry name" value="P-loop containing nucleotide triphosphate hydrolases"/>
    <property type="match status" value="3"/>
</dbReference>
<dbReference type="Pfam" id="PF00271">
    <property type="entry name" value="Helicase_C"/>
    <property type="match status" value="1"/>
</dbReference>
<feature type="region of interest" description="Disordered" evidence="2">
    <location>
        <begin position="644"/>
        <end position="722"/>
    </location>
</feature>
<dbReference type="Gene3D" id="3.40.50.10810">
    <property type="entry name" value="Tandem AAA-ATPase domain"/>
    <property type="match status" value="2"/>
</dbReference>
<organism evidence="5 6">
    <name type="scientific">Plasmodium vivax</name>
    <name type="common">malaria parasite P. vivax</name>
    <dbReference type="NCBI Taxonomy" id="5855"/>
    <lineage>
        <taxon>Eukaryota</taxon>
        <taxon>Sar</taxon>
        <taxon>Alveolata</taxon>
        <taxon>Apicomplexa</taxon>
        <taxon>Aconoidasida</taxon>
        <taxon>Haemosporida</taxon>
        <taxon>Plasmodiidae</taxon>
        <taxon>Plasmodium</taxon>
        <taxon>Plasmodium (Plasmodium)</taxon>
    </lineage>
</organism>